<keyword evidence="1" id="KW-0472">Membrane</keyword>
<keyword evidence="1" id="KW-0812">Transmembrane</keyword>
<evidence type="ECO:0000313" key="2">
    <source>
        <dbReference type="EMBL" id="KGF21748.1"/>
    </source>
</evidence>
<protein>
    <submittedName>
        <fullName evidence="2">Sulfate permease</fullName>
    </submittedName>
</protein>
<accession>A0A095YHK8</accession>
<dbReference type="EMBL" id="JRNH01000001">
    <property type="protein sequence ID" value="KGF21748.1"/>
    <property type="molecule type" value="Genomic_DNA"/>
</dbReference>
<sequence>MERNEIVIRLLWTGSVHTRNFLRRYMPTNILLDAIRTPRGLKRGVPAMLLAIPYFLIAAILVQVINDGGPAWLNVLVLLSIWNGLKMLWIGPLSLMLLARLQVNRLKARPRIQQRTQHTFGEAAEYRDLETAR</sequence>
<gene>
    <name evidence="2" type="ORF">HMPREF2128_00115</name>
</gene>
<name>A0A095YHK8_9MICC</name>
<evidence type="ECO:0000313" key="3">
    <source>
        <dbReference type="Proteomes" id="UP000053528"/>
    </source>
</evidence>
<keyword evidence="1" id="KW-1133">Transmembrane helix</keyword>
<feature type="transmembrane region" description="Helical" evidence="1">
    <location>
        <begin position="45"/>
        <end position="65"/>
    </location>
</feature>
<proteinExistence type="predicted"/>
<dbReference type="AlphaFoldDB" id="A0A095YHK8"/>
<dbReference type="RefSeq" id="WP_035754228.1">
    <property type="nucleotide sequence ID" value="NZ_JRNH01000001.1"/>
</dbReference>
<feature type="transmembrane region" description="Helical" evidence="1">
    <location>
        <begin position="71"/>
        <end position="99"/>
    </location>
</feature>
<comment type="caution">
    <text evidence="2">The sequence shown here is derived from an EMBL/GenBank/DDBJ whole genome shotgun (WGS) entry which is preliminary data.</text>
</comment>
<organism evidence="2 3">
    <name type="scientific">Pseudoglutamicibacter albus DNF00011</name>
    <dbReference type="NCBI Taxonomy" id="1401063"/>
    <lineage>
        <taxon>Bacteria</taxon>
        <taxon>Bacillati</taxon>
        <taxon>Actinomycetota</taxon>
        <taxon>Actinomycetes</taxon>
        <taxon>Micrococcales</taxon>
        <taxon>Micrococcaceae</taxon>
        <taxon>Pseudoglutamicibacter</taxon>
    </lineage>
</organism>
<dbReference type="Proteomes" id="UP000053528">
    <property type="component" value="Unassembled WGS sequence"/>
</dbReference>
<reference evidence="2 3" key="1">
    <citation type="submission" date="2014-07" db="EMBL/GenBank/DDBJ databases">
        <authorList>
            <person name="McCorrison J."/>
            <person name="Sanka R."/>
            <person name="Torralba M."/>
            <person name="Gillis M."/>
            <person name="Haft D.H."/>
            <person name="Methe B."/>
            <person name="Sutton G."/>
            <person name="Nelson K.E."/>
        </authorList>
    </citation>
    <scope>NUCLEOTIDE SEQUENCE [LARGE SCALE GENOMIC DNA]</scope>
    <source>
        <strain evidence="2 3">DNF00011</strain>
    </source>
</reference>
<evidence type="ECO:0000256" key="1">
    <source>
        <dbReference type="SAM" id="Phobius"/>
    </source>
</evidence>